<gene>
    <name evidence="3" type="ORF">GRF29_8g2452372</name>
</gene>
<dbReference type="Proteomes" id="UP001280581">
    <property type="component" value="Unassembled WGS sequence"/>
</dbReference>
<proteinExistence type="predicted"/>
<organism evidence="3 4">
    <name type="scientific">Pseudopithomyces chartarum</name>
    <dbReference type="NCBI Taxonomy" id="1892770"/>
    <lineage>
        <taxon>Eukaryota</taxon>
        <taxon>Fungi</taxon>
        <taxon>Dikarya</taxon>
        <taxon>Ascomycota</taxon>
        <taxon>Pezizomycotina</taxon>
        <taxon>Dothideomycetes</taxon>
        <taxon>Pleosporomycetidae</taxon>
        <taxon>Pleosporales</taxon>
        <taxon>Massarineae</taxon>
        <taxon>Didymosphaeriaceae</taxon>
        <taxon>Pseudopithomyces</taxon>
    </lineage>
</organism>
<name>A0AAN6M7U1_9PLEO</name>
<dbReference type="InterPro" id="IPR031352">
    <property type="entry name" value="SesA"/>
</dbReference>
<dbReference type="EMBL" id="WVTA01000002">
    <property type="protein sequence ID" value="KAK3216179.1"/>
    <property type="molecule type" value="Genomic_DNA"/>
</dbReference>
<evidence type="ECO:0000313" key="3">
    <source>
        <dbReference type="EMBL" id="KAK3216179.1"/>
    </source>
</evidence>
<keyword evidence="4" id="KW-1185">Reference proteome</keyword>
<dbReference type="AlphaFoldDB" id="A0AAN6M7U1"/>
<feature type="domain" description="NACHT-NTPase and P-loop NTPases N-terminal" evidence="2">
    <location>
        <begin position="14"/>
        <end position="136"/>
    </location>
</feature>
<dbReference type="Pfam" id="PF17107">
    <property type="entry name" value="SesA"/>
    <property type="match status" value="1"/>
</dbReference>
<evidence type="ECO:0000259" key="2">
    <source>
        <dbReference type="Pfam" id="PF17107"/>
    </source>
</evidence>
<evidence type="ECO:0000256" key="1">
    <source>
        <dbReference type="SAM" id="MobiDB-lite"/>
    </source>
</evidence>
<protein>
    <recommendedName>
        <fullName evidence="2">NACHT-NTPase and P-loop NTPases N-terminal domain-containing protein</fullName>
    </recommendedName>
</protein>
<accession>A0AAN6M7U1</accession>
<feature type="compositionally biased region" description="Low complexity" evidence="1">
    <location>
        <begin position="188"/>
        <end position="209"/>
    </location>
</feature>
<comment type="caution">
    <text evidence="3">The sequence shown here is derived from an EMBL/GenBank/DDBJ whole genome shotgun (WGS) entry which is preliminary data.</text>
</comment>
<feature type="compositionally biased region" description="Polar residues" evidence="1">
    <location>
        <begin position="210"/>
        <end position="227"/>
    </location>
</feature>
<evidence type="ECO:0000313" key="4">
    <source>
        <dbReference type="Proteomes" id="UP001280581"/>
    </source>
</evidence>
<feature type="region of interest" description="Disordered" evidence="1">
    <location>
        <begin position="171"/>
        <end position="227"/>
    </location>
</feature>
<reference evidence="3 4" key="1">
    <citation type="submission" date="2021-02" db="EMBL/GenBank/DDBJ databases">
        <title>Genome assembly of Pseudopithomyces chartarum.</title>
        <authorList>
            <person name="Jauregui R."/>
            <person name="Singh J."/>
            <person name="Voisey C."/>
        </authorList>
    </citation>
    <scope>NUCLEOTIDE SEQUENCE [LARGE SCALE GENOMIC DNA]</scope>
    <source>
        <strain evidence="3 4">AGR01</strain>
    </source>
</reference>
<sequence length="227" mass="24707">MADDAANEVIDALADTVTALEGVQKAYNKSKATEDLPTAFNEVVGRVELVKAILCRVESHVSEHGHDEKSCVEMKAHLECCEQKAKNVQVLFRKVVPPSTKPRLERYREAARGLGGITENRVEALMMGLLGDVQSLVARCRVERGGIMTEVVGKDQAEELTKAIEELSALPPSLSEDASENSINNWSNGTQNINTGKGTQNNNTGEGQQYIGQTQNFSHNPSKSAEK</sequence>